<gene>
    <name evidence="2" type="ORF">QO001_001180</name>
</gene>
<evidence type="ECO:0000313" key="3">
    <source>
        <dbReference type="Proteomes" id="UP001223420"/>
    </source>
</evidence>
<dbReference type="AlphaFoldDB" id="A0AAJ1WUP1"/>
<name>A0AAJ1WUP1_9HYPH</name>
<organism evidence="2 3">
    <name type="scientific">Methylobacterium brachiatum</name>
    <dbReference type="NCBI Taxonomy" id="269660"/>
    <lineage>
        <taxon>Bacteria</taxon>
        <taxon>Pseudomonadati</taxon>
        <taxon>Pseudomonadota</taxon>
        <taxon>Alphaproteobacteria</taxon>
        <taxon>Hyphomicrobiales</taxon>
        <taxon>Methylobacteriaceae</taxon>
        <taxon>Methylobacterium</taxon>
    </lineage>
</organism>
<comment type="caution">
    <text evidence="2">The sequence shown here is derived from an EMBL/GenBank/DDBJ whole genome shotgun (WGS) entry which is preliminary data.</text>
</comment>
<accession>A0AAJ1WUP1</accession>
<keyword evidence="1" id="KW-1133">Transmembrane helix</keyword>
<feature type="transmembrane region" description="Helical" evidence="1">
    <location>
        <begin position="112"/>
        <end position="131"/>
    </location>
</feature>
<feature type="transmembrane region" description="Helical" evidence="1">
    <location>
        <begin position="138"/>
        <end position="158"/>
    </location>
</feature>
<feature type="transmembrane region" description="Helical" evidence="1">
    <location>
        <begin position="33"/>
        <end position="52"/>
    </location>
</feature>
<feature type="transmembrane region" description="Helical" evidence="1">
    <location>
        <begin position="291"/>
        <end position="313"/>
    </location>
</feature>
<keyword evidence="1" id="KW-0472">Membrane</keyword>
<sequence>MFKTLLVTGMIFAHVVQIVQAPGDRLAEGLSNVINLISFSGFLFAFGWGTALSRRRDRAGTVWARLKGPAQILLAFYLSGIAHLLLIERTGWSGTRILGVVTLTDLPGHSEFLASFFVLSLAMIGIGRWLGPLAAQPAILALGLALSALSGCVQIEAFDLPWLRILFSAPNTTYFPLAPYAMWLFLGAFYAGKPEPFGRLALCLAALATYGFLAVAMTAERPPARFPPSTLWVVGPALFLLLYRAASMAIVRRVALPRFMTSPGRHVLIYLVASNLALFTCRTLFGHPVQGLWQTALVTTALIAGIATAIEAASTAMQTSRSPARAAPT</sequence>
<reference evidence="2" key="1">
    <citation type="submission" date="2023-07" db="EMBL/GenBank/DDBJ databases">
        <title>Genomic Encyclopedia of Type Strains, Phase IV (KMG-IV): sequencing the most valuable type-strain genomes for metagenomic binning, comparative biology and taxonomic classification.</title>
        <authorList>
            <person name="Goeker M."/>
        </authorList>
    </citation>
    <scope>NUCLEOTIDE SEQUENCE</scope>
    <source>
        <strain evidence="2">DSM 19569</strain>
    </source>
</reference>
<feature type="transmembrane region" description="Helical" evidence="1">
    <location>
        <begin position="72"/>
        <end position="92"/>
    </location>
</feature>
<proteinExistence type="predicted"/>
<protein>
    <recommendedName>
        <fullName evidence="4">Acyltransferase</fullName>
    </recommendedName>
</protein>
<feature type="transmembrane region" description="Helical" evidence="1">
    <location>
        <begin position="199"/>
        <end position="219"/>
    </location>
</feature>
<evidence type="ECO:0008006" key="4">
    <source>
        <dbReference type="Google" id="ProtNLM"/>
    </source>
</evidence>
<feature type="transmembrane region" description="Helical" evidence="1">
    <location>
        <begin position="173"/>
        <end position="192"/>
    </location>
</feature>
<dbReference type="EMBL" id="JAUSWL010000002">
    <property type="protein sequence ID" value="MDQ0542262.1"/>
    <property type="molecule type" value="Genomic_DNA"/>
</dbReference>
<dbReference type="Proteomes" id="UP001223420">
    <property type="component" value="Unassembled WGS sequence"/>
</dbReference>
<evidence type="ECO:0000313" key="2">
    <source>
        <dbReference type="EMBL" id="MDQ0542262.1"/>
    </source>
</evidence>
<feature type="transmembrane region" description="Helical" evidence="1">
    <location>
        <begin position="231"/>
        <end position="255"/>
    </location>
</feature>
<keyword evidence="1" id="KW-0812">Transmembrane</keyword>
<feature type="transmembrane region" description="Helical" evidence="1">
    <location>
        <begin position="267"/>
        <end position="285"/>
    </location>
</feature>
<dbReference type="RefSeq" id="WP_230365665.1">
    <property type="nucleotide sequence ID" value="NZ_JAJALK010000003.1"/>
</dbReference>
<evidence type="ECO:0000256" key="1">
    <source>
        <dbReference type="SAM" id="Phobius"/>
    </source>
</evidence>